<reference evidence="2 3" key="2">
    <citation type="journal article" date="2022" name="Mol. Biol. Evol.">
        <title>Comparative Genomics Reveals Insights into the Divergent Evolution of Astigmatic Mites and Household Pest Adaptations.</title>
        <authorList>
            <person name="Xiong Q."/>
            <person name="Wan A.T."/>
            <person name="Liu X."/>
            <person name="Fung C.S."/>
            <person name="Xiao X."/>
            <person name="Malainual N."/>
            <person name="Hou J."/>
            <person name="Wang L."/>
            <person name="Wang M."/>
            <person name="Yang K.Y."/>
            <person name="Cui Y."/>
            <person name="Leung E.L."/>
            <person name="Nong W."/>
            <person name="Shin S.K."/>
            <person name="Au S.W."/>
            <person name="Jeong K.Y."/>
            <person name="Chew F.T."/>
            <person name="Hui J.H."/>
            <person name="Leung T.F."/>
            <person name="Tungtrongchitr A."/>
            <person name="Zhong N."/>
            <person name="Liu Z."/>
            <person name="Tsui S.K."/>
        </authorList>
    </citation>
    <scope>NUCLEOTIDE SEQUENCE [LARGE SCALE GENOMIC DNA]</scope>
    <source>
        <strain evidence="2">Derp</strain>
    </source>
</reference>
<dbReference type="EMBL" id="NJHN03000047">
    <property type="protein sequence ID" value="KAH9420856.1"/>
    <property type="molecule type" value="Genomic_DNA"/>
</dbReference>
<gene>
    <name evidence="2" type="ORF">DERP_001290</name>
</gene>
<evidence type="ECO:0000256" key="1">
    <source>
        <dbReference type="SAM" id="Phobius"/>
    </source>
</evidence>
<sequence>MTSTATRRSPSNSVILGSFLHFFNAQANIDVGDLDEKNSLNIEYMTKPKIPIPNTTTVIFMPSLVVCFILSVILTSLDNSFRRFELIVAIRDFESFVDDEK</sequence>
<evidence type="ECO:0000313" key="2">
    <source>
        <dbReference type="EMBL" id="KAH9420856.1"/>
    </source>
</evidence>
<organism evidence="2 3">
    <name type="scientific">Dermatophagoides pteronyssinus</name>
    <name type="common">European house dust mite</name>
    <dbReference type="NCBI Taxonomy" id="6956"/>
    <lineage>
        <taxon>Eukaryota</taxon>
        <taxon>Metazoa</taxon>
        <taxon>Ecdysozoa</taxon>
        <taxon>Arthropoda</taxon>
        <taxon>Chelicerata</taxon>
        <taxon>Arachnida</taxon>
        <taxon>Acari</taxon>
        <taxon>Acariformes</taxon>
        <taxon>Sarcoptiformes</taxon>
        <taxon>Astigmata</taxon>
        <taxon>Psoroptidia</taxon>
        <taxon>Analgoidea</taxon>
        <taxon>Pyroglyphidae</taxon>
        <taxon>Dermatophagoidinae</taxon>
        <taxon>Dermatophagoides</taxon>
    </lineage>
</organism>
<evidence type="ECO:0008006" key="4">
    <source>
        <dbReference type="Google" id="ProtNLM"/>
    </source>
</evidence>
<keyword evidence="1" id="KW-0472">Membrane</keyword>
<evidence type="ECO:0000313" key="3">
    <source>
        <dbReference type="Proteomes" id="UP000887458"/>
    </source>
</evidence>
<keyword evidence="1" id="KW-1133">Transmembrane helix</keyword>
<protein>
    <recommendedName>
        <fullName evidence="4">Transmembrane protein</fullName>
    </recommendedName>
</protein>
<name>A0ABQ8JE18_DERPT</name>
<keyword evidence="3" id="KW-1185">Reference proteome</keyword>
<reference evidence="2 3" key="1">
    <citation type="journal article" date="2018" name="J. Allergy Clin. Immunol.">
        <title>High-quality assembly of Dermatophagoides pteronyssinus genome and transcriptome reveals a wide range of novel allergens.</title>
        <authorList>
            <person name="Liu X.Y."/>
            <person name="Yang K.Y."/>
            <person name="Wang M.Q."/>
            <person name="Kwok J.S."/>
            <person name="Zeng X."/>
            <person name="Yang Z."/>
            <person name="Xiao X.J."/>
            <person name="Lau C.P."/>
            <person name="Li Y."/>
            <person name="Huang Z.M."/>
            <person name="Ba J.G."/>
            <person name="Yim A.K."/>
            <person name="Ouyang C.Y."/>
            <person name="Ngai S.M."/>
            <person name="Chan T.F."/>
            <person name="Leung E.L."/>
            <person name="Liu L."/>
            <person name="Liu Z.G."/>
            <person name="Tsui S.K."/>
        </authorList>
    </citation>
    <scope>NUCLEOTIDE SEQUENCE [LARGE SCALE GENOMIC DNA]</scope>
    <source>
        <strain evidence="2">Derp</strain>
    </source>
</reference>
<keyword evidence="1" id="KW-0812">Transmembrane</keyword>
<feature type="transmembrane region" description="Helical" evidence="1">
    <location>
        <begin position="51"/>
        <end position="74"/>
    </location>
</feature>
<dbReference type="Proteomes" id="UP000887458">
    <property type="component" value="Unassembled WGS sequence"/>
</dbReference>
<proteinExistence type="predicted"/>
<accession>A0ABQ8JE18</accession>
<comment type="caution">
    <text evidence="2">The sequence shown here is derived from an EMBL/GenBank/DDBJ whole genome shotgun (WGS) entry which is preliminary data.</text>
</comment>